<evidence type="ECO:0000256" key="1">
    <source>
        <dbReference type="SAM" id="Phobius"/>
    </source>
</evidence>
<accession>A0A8S1BEV6</accession>
<keyword evidence="1" id="KW-0812">Transmembrane</keyword>
<dbReference type="EMBL" id="CADEBD010000309">
    <property type="protein sequence ID" value="CAB3240846.1"/>
    <property type="molecule type" value="Genomic_DNA"/>
</dbReference>
<evidence type="ECO:0000313" key="6">
    <source>
        <dbReference type="Proteomes" id="UP000494256"/>
    </source>
</evidence>
<sequence length="259" mass="29154">MVSKGVLVLSCHGLVWVGAIALALWAGAARAAVHYDTATPHTPPYKYKYIPLGSSYGGVPGQSTSPPLGDTVQQYTGMPLSEFVLTALRTALDVVRNVNKQRAITAAAKKNSTIPTLRRTRTSNSTVGTGRGFEDYYDEDHHHHETTTTMKPKPRYTDPWAGYYDWVINEGSFKFWSVFQLFTAALLLYACLSAIYYAKFNPILPDYDREYDDYFLERTVGRTARSLDQSEMPSGHSWINPTTFQFILDAISKHYEEEE</sequence>
<dbReference type="Proteomes" id="UP000494106">
    <property type="component" value="Unassembled WGS sequence"/>
</dbReference>
<keyword evidence="1" id="KW-0472">Membrane</keyword>
<feature type="signal peptide" evidence="2">
    <location>
        <begin position="1"/>
        <end position="31"/>
    </location>
</feature>
<reference evidence="5 6" key="1">
    <citation type="submission" date="2020-04" db="EMBL/GenBank/DDBJ databases">
        <authorList>
            <person name="Wallbank WR R."/>
            <person name="Pardo Diaz C."/>
            <person name="Kozak K."/>
            <person name="Martin S."/>
            <person name="Jiggins C."/>
            <person name="Moest M."/>
            <person name="Warren A I."/>
            <person name="Byers J.R.P. K."/>
            <person name="Montejo-Kovacevich G."/>
            <person name="Yen C E."/>
        </authorList>
    </citation>
    <scope>NUCLEOTIDE SEQUENCE [LARGE SCALE GENOMIC DNA]</scope>
</reference>
<evidence type="ECO:0000256" key="2">
    <source>
        <dbReference type="SAM" id="SignalP"/>
    </source>
</evidence>
<dbReference type="OrthoDB" id="7614304at2759"/>
<organism evidence="4 5">
    <name type="scientific">Arctia plantaginis</name>
    <name type="common">Wood tiger moth</name>
    <name type="synonym">Phalaena plantaginis</name>
    <dbReference type="NCBI Taxonomy" id="874455"/>
    <lineage>
        <taxon>Eukaryota</taxon>
        <taxon>Metazoa</taxon>
        <taxon>Ecdysozoa</taxon>
        <taxon>Arthropoda</taxon>
        <taxon>Hexapoda</taxon>
        <taxon>Insecta</taxon>
        <taxon>Pterygota</taxon>
        <taxon>Neoptera</taxon>
        <taxon>Endopterygota</taxon>
        <taxon>Lepidoptera</taxon>
        <taxon>Glossata</taxon>
        <taxon>Ditrysia</taxon>
        <taxon>Noctuoidea</taxon>
        <taxon>Erebidae</taxon>
        <taxon>Arctiinae</taxon>
        <taxon>Arctia</taxon>
    </lineage>
</organism>
<dbReference type="Proteomes" id="UP000494256">
    <property type="component" value="Unassembled WGS sequence"/>
</dbReference>
<name>A0A8S1BEV6_ARCPL</name>
<feature type="transmembrane region" description="Helical" evidence="1">
    <location>
        <begin position="175"/>
        <end position="198"/>
    </location>
</feature>
<dbReference type="AlphaFoldDB" id="A0A8S1BEV6"/>
<dbReference type="EMBL" id="CADEBC010000586">
    <property type="protein sequence ID" value="CAB3256518.1"/>
    <property type="molecule type" value="Genomic_DNA"/>
</dbReference>
<protein>
    <submittedName>
        <fullName evidence="4">Uncharacterized protein</fullName>
    </submittedName>
</protein>
<evidence type="ECO:0000313" key="4">
    <source>
        <dbReference type="EMBL" id="CAB3256518.1"/>
    </source>
</evidence>
<keyword evidence="2" id="KW-0732">Signal</keyword>
<evidence type="ECO:0000313" key="3">
    <source>
        <dbReference type="EMBL" id="CAB3240846.1"/>
    </source>
</evidence>
<proteinExistence type="predicted"/>
<keyword evidence="5" id="KW-1185">Reference proteome</keyword>
<evidence type="ECO:0000313" key="5">
    <source>
        <dbReference type="Proteomes" id="UP000494106"/>
    </source>
</evidence>
<gene>
    <name evidence="4" type="ORF">APLA_LOCUS15478</name>
    <name evidence="3" type="ORF">APLA_LOCUS9271</name>
</gene>
<keyword evidence="1" id="KW-1133">Transmembrane helix</keyword>
<comment type="caution">
    <text evidence="4">The sequence shown here is derived from an EMBL/GenBank/DDBJ whole genome shotgun (WGS) entry which is preliminary data.</text>
</comment>
<feature type="chain" id="PRO_5036273194" evidence="2">
    <location>
        <begin position="32"/>
        <end position="259"/>
    </location>
</feature>